<keyword evidence="3" id="KW-1185">Reference proteome</keyword>
<name>A0A4Y2MRF2_ARAVE</name>
<organism evidence="2 3">
    <name type="scientific">Araneus ventricosus</name>
    <name type="common">Orbweaver spider</name>
    <name type="synonym">Epeira ventricosa</name>
    <dbReference type="NCBI Taxonomy" id="182803"/>
    <lineage>
        <taxon>Eukaryota</taxon>
        <taxon>Metazoa</taxon>
        <taxon>Ecdysozoa</taxon>
        <taxon>Arthropoda</taxon>
        <taxon>Chelicerata</taxon>
        <taxon>Arachnida</taxon>
        <taxon>Araneae</taxon>
        <taxon>Araneomorphae</taxon>
        <taxon>Entelegynae</taxon>
        <taxon>Araneoidea</taxon>
        <taxon>Araneidae</taxon>
        <taxon>Araneus</taxon>
    </lineage>
</organism>
<evidence type="ECO:0000313" key="2">
    <source>
        <dbReference type="EMBL" id="GBN29162.1"/>
    </source>
</evidence>
<dbReference type="EMBL" id="BGPR01007742">
    <property type="protein sequence ID" value="GBN29162.1"/>
    <property type="molecule type" value="Genomic_DNA"/>
</dbReference>
<dbReference type="Proteomes" id="UP000499080">
    <property type="component" value="Unassembled WGS sequence"/>
</dbReference>
<sequence>MGPCACAESLLLFTFSSLIRKEGRGGIVVRCWPRSNVFHVRDPTPPIPVVLGLLHAKSYVGDKRPPVGVMRKLGESMPTPASSSSSDRGSKCRCPS</sequence>
<accession>A0A4Y2MRF2</accession>
<comment type="caution">
    <text evidence="2">The sequence shown here is derived from an EMBL/GenBank/DDBJ whole genome shotgun (WGS) entry which is preliminary data.</text>
</comment>
<evidence type="ECO:0000313" key="3">
    <source>
        <dbReference type="Proteomes" id="UP000499080"/>
    </source>
</evidence>
<evidence type="ECO:0000256" key="1">
    <source>
        <dbReference type="SAM" id="MobiDB-lite"/>
    </source>
</evidence>
<dbReference type="AlphaFoldDB" id="A0A4Y2MRF2"/>
<reference evidence="2 3" key="1">
    <citation type="journal article" date="2019" name="Sci. Rep.">
        <title>Orb-weaving spider Araneus ventricosus genome elucidates the spidroin gene catalogue.</title>
        <authorList>
            <person name="Kono N."/>
            <person name="Nakamura H."/>
            <person name="Ohtoshi R."/>
            <person name="Moran D.A.P."/>
            <person name="Shinohara A."/>
            <person name="Yoshida Y."/>
            <person name="Fujiwara M."/>
            <person name="Mori M."/>
            <person name="Tomita M."/>
            <person name="Arakawa K."/>
        </authorList>
    </citation>
    <scope>NUCLEOTIDE SEQUENCE [LARGE SCALE GENOMIC DNA]</scope>
</reference>
<feature type="region of interest" description="Disordered" evidence="1">
    <location>
        <begin position="67"/>
        <end position="96"/>
    </location>
</feature>
<proteinExistence type="predicted"/>
<protein>
    <submittedName>
        <fullName evidence="2">Uncharacterized protein</fullName>
    </submittedName>
</protein>
<gene>
    <name evidence="2" type="ORF">AVEN_246418_1</name>
</gene>